<evidence type="ECO:0000313" key="6">
    <source>
        <dbReference type="EMBL" id="MEQ0558276.1"/>
    </source>
</evidence>
<dbReference type="EMBL" id="JBDZYD010000001">
    <property type="protein sequence ID" value="MEQ0558276.1"/>
    <property type="molecule type" value="Genomic_DNA"/>
</dbReference>
<feature type="domain" description="Aldehyde dehydrogenase" evidence="5">
    <location>
        <begin position="14"/>
        <end position="487"/>
    </location>
</feature>
<keyword evidence="2 4" id="KW-0560">Oxidoreductase</keyword>
<dbReference type="PANTHER" id="PTHR42804">
    <property type="entry name" value="ALDEHYDE DEHYDROGENASE"/>
    <property type="match status" value="1"/>
</dbReference>
<comment type="caution">
    <text evidence="6">The sequence shown here is derived from an EMBL/GenBank/DDBJ whole genome shotgun (WGS) entry which is preliminary data.</text>
</comment>
<name>A0ABV0L7Y3_9PSEU</name>
<dbReference type="Gene3D" id="3.40.309.10">
    <property type="entry name" value="Aldehyde Dehydrogenase, Chain A, domain 2"/>
    <property type="match status" value="1"/>
</dbReference>
<protein>
    <submittedName>
        <fullName evidence="6">Aldehyde dehydrogenase family protein</fullName>
    </submittedName>
</protein>
<evidence type="ECO:0000259" key="5">
    <source>
        <dbReference type="Pfam" id="PF00171"/>
    </source>
</evidence>
<dbReference type="PROSITE" id="PS00687">
    <property type="entry name" value="ALDEHYDE_DEHYDR_GLU"/>
    <property type="match status" value="1"/>
</dbReference>
<dbReference type="Proteomes" id="UP001440984">
    <property type="component" value="Unassembled WGS sequence"/>
</dbReference>
<evidence type="ECO:0000256" key="3">
    <source>
        <dbReference type="PROSITE-ProRule" id="PRU10007"/>
    </source>
</evidence>
<feature type="active site" evidence="3">
    <location>
        <position position="262"/>
    </location>
</feature>
<dbReference type="Pfam" id="PF00171">
    <property type="entry name" value="Aldedh"/>
    <property type="match status" value="1"/>
</dbReference>
<dbReference type="CDD" id="cd07089">
    <property type="entry name" value="ALDH_CddD-AldA-like"/>
    <property type="match status" value="1"/>
</dbReference>
<dbReference type="Gene3D" id="3.40.605.10">
    <property type="entry name" value="Aldehyde Dehydrogenase, Chain A, domain 1"/>
    <property type="match status" value="1"/>
</dbReference>
<reference evidence="6 7" key="1">
    <citation type="submission" date="2024-05" db="EMBL/GenBank/DDBJ databases">
        <authorList>
            <person name="Zhao H."/>
            <person name="Xu Y."/>
            <person name="Lin S."/>
            <person name="Spain J.C."/>
            <person name="Zhou N.-Y."/>
        </authorList>
    </citation>
    <scope>NUCLEOTIDE SEQUENCE [LARGE SCALE GENOMIC DNA]</scope>
    <source>
        <strain evidence="6 7">NEAU-NG30</strain>
    </source>
</reference>
<dbReference type="InterPro" id="IPR015590">
    <property type="entry name" value="Aldehyde_DH_dom"/>
</dbReference>
<keyword evidence="7" id="KW-1185">Reference proteome</keyword>
<evidence type="ECO:0000256" key="4">
    <source>
        <dbReference type="RuleBase" id="RU003345"/>
    </source>
</evidence>
<accession>A0ABV0L7Y3</accession>
<dbReference type="InterPro" id="IPR016162">
    <property type="entry name" value="Ald_DH_N"/>
</dbReference>
<evidence type="ECO:0000256" key="1">
    <source>
        <dbReference type="ARBA" id="ARBA00009986"/>
    </source>
</evidence>
<evidence type="ECO:0000313" key="7">
    <source>
        <dbReference type="Proteomes" id="UP001440984"/>
    </source>
</evidence>
<dbReference type="InterPro" id="IPR016163">
    <property type="entry name" value="Ald_DH_C"/>
</dbReference>
<dbReference type="PANTHER" id="PTHR42804:SF1">
    <property type="entry name" value="ALDEHYDE DEHYDROGENASE-RELATED"/>
    <property type="match status" value="1"/>
</dbReference>
<dbReference type="RefSeq" id="WP_348947595.1">
    <property type="nucleotide sequence ID" value="NZ_JBDZYD010000001.1"/>
</dbReference>
<proteinExistence type="inferred from homology"/>
<sequence length="494" mass="52131">MTFTREKLFIGGRWVDPRSDAGMPVLNPATGTVIGSAPLATAQDAAGAVDAARRAFDEGPWPGMSPKERAGFLRGFADAMERHRAELVELTVAEAGVVAAQADGMHLRVSIEMALDYADRILPRFPFMDPVNPMFGQSMTGLPQITQGVITREPVGVASLITPFNAPIALSAAKLIPALASGCTVVLKPSPYTPLEVLALGEIVEEAGFPPGVVNIISGDTDVSVEMTTNPAVDIISFTGSDAVGRKILAQAADDLKKVVLELGGKSANVVFADADLDRAALEIVGNTVFSCGQGCLLTTRTLVEKSVYDEVVAKAVAMLPAVNIGDPTDPATGMGPVIREKERDRIEAMIKTGVAEGARIAYGGGRPDHLPDGYFLEPTLLVDVDNTMSVARKEIFGPVNAVIPFTDEAGAVRIANDSPYGLNASVFTGDVNRAWRVAKQIRSGTVNINNSFTPNPDAPFGGYKHSGIGREGGAFAMTEYLEQKSVTWLVGHA</sequence>
<evidence type="ECO:0000256" key="2">
    <source>
        <dbReference type="ARBA" id="ARBA00023002"/>
    </source>
</evidence>
<dbReference type="InterPro" id="IPR016161">
    <property type="entry name" value="Ald_DH/histidinol_DH"/>
</dbReference>
<comment type="similarity">
    <text evidence="1 4">Belongs to the aldehyde dehydrogenase family.</text>
</comment>
<gene>
    <name evidence="6" type="ORF">ABJI51_04270</name>
</gene>
<organism evidence="6 7">
    <name type="scientific">Amycolatopsis melonis</name>
    <dbReference type="NCBI Taxonomy" id="3156488"/>
    <lineage>
        <taxon>Bacteria</taxon>
        <taxon>Bacillati</taxon>
        <taxon>Actinomycetota</taxon>
        <taxon>Actinomycetes</taxon>
        <taxon>Pseudonocardiales</taxon>
        <taxon>Pseudonocardiaceae</taxon>
        <taxon>Amycolatopsis</taxon>
    </lineage>
</organism>
<dbReference type="InterPro" id="IPR029510">
    <property type="entry name" value="Ald_DH_CS_GLU"/>
</dbReference>
<dbReference type="SUPFAM" id="SSF53720">
    <property type="entry name" value="ALDH-like"/>
    <property type="match status" value="1"/>
</dbReference>